<evidence type="ECO:0000256" key="4">
    <source>
        <dbReference type="ARBA" id="ARBA00023157"/>
    </source>
</evidence>
<reference evidence="11" key="1">
    <citation type="submission" date="2021-01" db="EMBL/GenBank/DDBJ databases">
        <authorList>
            <person name="Kaushik A."/>
        </authorList>
    </citation>
    <scope>NUCLEOTIDE SEQUENCE</scope>
    <source>
        <strain evidence="11">AG3-T5</strain>
    </source>
</reference>
<dbReference type="GO" id="GO:0005576">
    <property type="term" value="C:extracellular region"/>
    <property type="evidence" value="ECO:0007669"/>
    <property type="project" value="UniProtKB-SubCell"/>
</dbReference>
<comment type="caution">
    <text evidence="11">The sequence shown here is derived from an EMBL/GenBank/DDBJ whole genome shotgun (WGS) entry which is preliminary data.</text>
</comment>
<feature type="domain" description="Auxiliary Activity family 9 catalytic" evidence="10">
    <location>
        <begin position="33"/>
        <end position="238"/>
    </location>
</feature>
<comment type="subcellular location">
    <subcellularLocation>
        <location evidence="1 8">Secreted</location>
    </subcellularLocation>
</comment>
<keyword evidence="3 8" id="KW-0136">Cellulose degradation</keyword>
<dbReference type="PANTHER" id="PTHR33353">
    <property type="entry name" value="PUTATIVE (AFU_ORTHOLOGUE AFUA_1G12560)-RELATED"/>
    <property type="match status" value="1"/>
</dbReference>
<dbReference type="GO" id="GO:0030245">
    <property type="term" value="P:cellulose catabolic process"/>
    <property type="evidence" value="ECO:0007669"/>
    <property type="project" value="UniProtKB-UniRule"/>
</dbReference>
<dbReference type="GO" id="GO:0030248">
    <property type="term" value="F:cellulose binding"/>
    <property type="evidence" value="ECO:0007669"/>
    <property type="project" value="UniProtKB-UniRule"/>
</dbReference>
<dbReference type="Gene3D" id="2.70.50.70">
    <property type="match status" value="1"/>
</dbReference>
<keyword evidence="5 8" id="KW-0119">Carbohydrate metabolism</keyword>
<evidence type="ECO:0000256" key="5">
    <source>
        <dbReference type="ARBA" id="ARBA00023277"/>
    </source>
</evidence>
<dbReference type="CDD" id="cd21175">
    <property type="entry name" value="LPMO_AA9"/>
    <property type="match status" value="1"/>
</dbReference>
<dbReference type="EMBL" id="CAJMWW010000122">
    <property type="protein sequence ID" value="CAE6447888.1"/>
    <property type="molecule type" value="Genomic_DNA"/>
</dbReference>
<dbReference type="EC" id="1.14.99.56" evidence="8"/>
<evidence type="ECO:0000256" key="8">
    <source>
        <dbReference type="RuleBase" id="RU368122"/>
    </source>
</evidence>
<proteinExistence type="inferred from homology"/>
<protein>
    <recommendedName>
        <fullName evidence="8">AA9 family lytic polysaccharide monooxygenase</fullName>
        <ecNumber evidence="8">1.14.99.56</ecNumber>
    </recommendedName>
    <alternativeName>
        <fullName evidence="8">Endo-beta-1,4-glucanase</fullName>
    </alternativeName>
    <alternativeName>
        <fullName evidence="8">Glycosyl hydrolase 61 family protein</fullName>
    </alternativeName>
</protein>
<feature type="chain" id="PRO_5034426153" description="AA9 family lytic polysaccharide monooxygenase" evidence="9">
    <location>
        <begin position="33"/>
        <end position="250"/>
    </location>
</feature>
<dbReference type="InterPro" id="IPR049892">
    <property type="entry name" value="AA9"/>
</dbReference>
<evidence type="ECO:0000256" key="9">
    <source>
        <dbReference type="SAM" id="SignalP"/>
    </source>
</evidence>
<keyword evidence="4 8" id="KW-1015">Disulfide bond</keyword>
<evidence type="ECO:0000256" key="6">
    <source>
        <dbReference type="ARBA" id="ARBA00023326"/>
    </source>
</evidence>
<evidence type="ECO:0000256" key="2">
    <source>
        <dbReference type="ARBA" id="ARBA00022525"/>
    </source>
</evidence>
<sequence length="250" mass="26117">MKTKQARKIHTFFTMKFATAAALFAAAGCASAHTIFQEISVNGVSQGSHNCMRLPSYDGPITDVTSSSMSCNGSPNALDTVSPNVCSVPAGAQVTLRWGHTLTSGSNDIIDASHKGPIMVYMAKVSNAATSAPPTSGWFKIYEAGLSNGKWAVDDLIANGGKLTVTVPSCIPAGDYLFRGELLALHSASSYPGAQLYMECAQIRVTGGGSKSPATVSIPGAYKSTDPGITYNLYSGQTTYTIPGPRPFTC</sequence>
<gene>
    <name evidence="11" type="ORF">RDB_LOCUS117684</name>
</gene>
<dbReference type="AlphaFoldDB" id="A0A8H3GGB3"/>
<comment type="function">
    <text evidence="8">Lytic polysaccharide monooxygenase (LMPO) that depolymerizes crystalline and amorphous polysaccharides via the oxidation of scissile alpha- or beta-(1-4)-glycosidic bonds, yielding C1 and/or C4 oxidation products. Catalysis by LPMOs requires the reduction of the active-site copper from Cu(II) to Cu(I) by a reducing agent and H(2)O(2) or O(2) as a cosubstrate.</text>
</comment>
<accession>A0A8H3GGB3</accession>
<dbReference type="Pfam" id="PF03443">
    <property type="entry name" value="AA9"/>
    <property type="match status" value="1"/>
</dbReference>
<dbReference type="Proteomes" id="UP000663841">
    <property type="component" value="Unassembled WGS sequence"/>
</dbReference>
<keyword evidence="9" id="KW-0732">Signal</keyword>
<keyword evidence="2 8" id="KW-0964">Secreted</keyword>
<name>A0A8H3GGB3_9AGAM</name>
<dbReference type="InterPro" id="IPR005103">
    <property type="entry name" value="AA9_LPMO"/>
</dbReference>
<comment type="similarity">
    <text evidence="7">Belongs to the polysaccharide monooxygenase AA9 family.</text>
</comment>
<evidence type="ECO:0000313" key="11">
    <source>
        <dbReference type="EMBL" id="CAE6447888.1"/>
    </source>
</evidence>
<comment type="catalytic activity">
    <reaction evidence="8">
        <text>[(1-&gt;4)-beta-D-glucosyl]n+m + reduced acceptor + O2 = 4-dehydro-beta-D-glucosyl-[(1-&gt;4)-beta-D-glucosyl]n-1 + [(1-&gt;4)-beta-D-glucosyl]m + acceptor + H2O.</text>
        <dbReference type="EC" id="1.14.99.56"/>
    </reaction>
</comment>
<evidence type="ECO:0000256" key="7">
    <source>
        <dbReference type="ARBA" id="ARBA00044502"/>
    </source>
</evidence>
<dbReference type="PROSITE" id="PS51257">
    <property type="entry name" value="PROKAR_LIPOPROTEIN"/>
    <property type="match status" value="1"/>
</dbReference>
<feature type="signal peptide" evidence="9">
    <location>
        <begin position="1"/>
        <end position="32"/>
    </location>
</feature>
<keyword evidence="6 8" id="KW-0624">Polysaccharide degradation</keyword>
<comment type="domain">
    <text evidence="8">Has a modular structure: an endo-beta-1,4-glucanase catalytic module at the N-terminus, a linker rich in serines and threonines, and a C-terminal carbohydrate-binding module (CBM).</text>
</comment>
<evidence type="ECO:0000256" key="3">
    <source>
        <dbReference type="ARBA" id="ARBA00023001"/>
    </source>
</evidence>
<evidence type="ECO:0000313" key="12">
    <source>
        <dbReference type="Proteomes" id="UP000663841"/>
    </source>
</evidence>
<organism evidence="11 12">
    <name type="scientific">Rhizoctonia solani</name>
    <dbReference type="NCBI Taxonomy" id="456999"/>
    <lineage>
        <taxon>Eukaryota</taxon>
        <taxon>Fungi</taxon>
        <taxon>Dikarya</taxon>
        <taxon>Basidiomycota</taxon>
        <taxon>Agaricomycotina</taxon>
        <taxon>Agaricomycetes</taxon>
        <taxon>Cantharellales</taxon>
        <taxon>Ceratobasidiaceae</taxon>
        <taxon>Rhizoctonia</taxon>
    </lineage>
</organism>
<dbReference type="PANTHER" id="PTHR33353:SF17">
    <property type="entry name" value="ENDO-BETA-1,4-GLUCANASE D"/>
    <property type="match status" value="1"/>
</dbReference>
<evidence type="ECO:0000256" key="1">
    <source>
        <dbReference type="ARBA" id="ARBA00004613"/>
    </source>
</evidence>
<evidence type="ECO:0000259" key="10">
    <source>
        <dbReference type="Pfam" id="PF03443"/>
    </source>
</evidence>
<dbReference type="GO" id="GO:0008810">
    <property type="term" value="F:cellulase activity"/>
    <property type="evidence" value="ECO:0007669"/>
    <property type="project" value="UniProtKB-UniRule"/>
</dbReference>